<dbReference type="PANTHER" id="PTHR12110">
    <property type="entry name" value="HYDROXYPYRUVATE ISOMERASE"/>
    <property type="match status" value="1"/>
</dbReference>
<evidence type="ECO:0000313" key="2">
    <source>
        <dbReference type="EMBL" id="GFG61155.1"/>
    </source>
</evidence>
<organism evidence="2 3">
    <name type="scientific">Mycolicibacterium murale</name>
    <dbReference type="NCBI Taxonomy" id="182220"/>
    <lineage>
        <taxon>Bacteria</taxon>
        <taxon>Bacillati</taxon>
        <taxon>Actinomycetota</taxon>
        <taxon>Actinomycetes</taxon>
        <taxon>Mycobacteriales</taxon>
        <taxon>Mycobacteriaceae</taxon>
        <taxon>Mycolicibacterium</taxon>
    </lineage>
</organism>
<accession>A0A7I9WTT7</accession>
<dbReference type="AlphaFoldDB" id="A0A7I9WTT7"/>
<dbReference type="PANTHER" id="PTHR12110:SF48">
    <property type="entry name" value="BLL3656 PROTEIN"/>
    <property type="match status" value="1"/>
</dbReference>
<comment type="caution">
    <text evidence="2">The sequence shown here is derived from an EMBL/GenBank/DDBJ whole genome shotgun (WGS) entry which is preliminary data.</text>
</comment>
<proteinExistence type="predicted"/>
<keyword evidence="3" id="KW-1185">Reference proteome</keyword>
<evidence type="ECO:0000259" key="1">
    <source>
        <dbReference type="Pfam" id="PF01261"/>
    </source>
</evidence>
<name>A0A7I9WTT7_9MYCO</name>
<dbReference type="InterPro" id="IPR036237">
    <property type="entry name" value="Xyl_isomerase-like_sf"/>
</dbReference>
<dbReference type="Proteomes" id="UP000465241">
    <property type="component" value="Unassembled WGS sequence"/>
</dbReference>
<dbReference type="SUPFAM" id="SSF51658">
    <property type="entry name" value="Xylose isomerase-like"/>
    <property type="match status" value="1"/>
</dbReference>
<reference evidence="2 3" key="1">
    <citation type="journal article" date="2019" name="Emerg. Microbes Infect.">
        <title>Comprehensive subspecies identification of 175 nontuberculous mycobacteria species based on 7547 genomic profiles.</title>
        <authorList>
            <person name="Matsumoto Y."/>
            <person name="Kinjo T."/>
            <person name="Motooka D."/>
            <person name="Nabeya D."/>
            <person name="Jung N."/>
            <person name="Uechi K."/>
            <person name="Horii T."/>
            <person name="Iida T."/>
            <person name="Fujita J."/>
            <person name="Nakamura S."/>
        </authorList>
    </citation>
    <scope>NUCLEOTIDE SEQUENCE [LARGE SCALE GENOMIC DNA]</scope>
    <source>
        <strain evidence="2 3">JCM 13392</strain>
    </source>
</reference>
<dbReference type="InterPro" id="IPR050312">
    <property type="entry name" value="IolE/XylAMocC-like"/>
</dbReference>
<protein>
    <submittedName>
        <fullName evidence="2">IolI protein</fullName>
    </submittedName>
</protein>
<dbReference type="Pfam" id="PF01261">
    <property type="entry name" value="AP_endonuc_2"/>
    <property type="match status" value="1"/>
</dbReference>
<dbReference type="EMBL" id="BLKT01000003">
    <property type="protein sequence ID" value="GFG61155.1"/>
    <property type="molecule type" value="Genomic_DNA"/>
</dbReference>
<feature type="domain" description="Xylose isomerase-like TIM barrel" evidence="1">
    <location>
        <begin position="64"/>
        <end position="291"/>
    </location>
</feature>
<dbReference type="Gene3D" id="3.20.20.150">
    <property type="entry name" value="Divalent-metal-dependent TIM barrel enzymes"/>
    <property type="match status" value="1"/>
</dbReference>
<evidence type="ECO:0000313" key="3">
    <source>
        <dbReference type="Proteomes" id="UP000465241"/>
    </source>
</evidence>
<dbReference type="InterPro" id="IPR013022">
    <property type="entry name" value="Xyl_isomerase-like_TIM-brl"/>
</dbReference>
<sequence>MHCERVLPLAGSGFWCRSTARPTMAQVMTGPYERGTMTHRTDGAASLTCSANTLRHADLRTRVAAAAAAGFTGVGLRVPDFAESGLEPGAIRDVLDGHQMLTLEVEYTWDWALPEVDPIEDVVFAFARTVGFRHLVVPMFYPHDRVDIVRGFGQLCDRAQAFGIEVGFEFLPYSHVRTLGQAWSIVEAAQRINGGVVLDLWHWFRSGSTFAQLAQVPVEKITSLQLCDVAAAPHADQTEEARHYRMLPGLGAGATAAILTELARRGYGGPVSVEVFSDLLDTYTPTAAAELAYVAGVDVLQGAGIEPAPWRTNLHQPSR</sequence>
<gene>
    <name evidence="2" type="ORF">MMUR_52910</name>
</gene>